<evidence type="ECO:0000313" key="3">
    <source>
        <dbReference type="Proteomes" id="UP000007800"/>
    </source>
</evidence>
<dbReference type="Proteomes" id="UP000007800">
    <property type="component" value="Unassembled WGS sequence"/>
</dbReference>
<dbReference type="RefSeq" id="XP_002768101.1">
    <property type="nucleotide sequence ID" value="XM_002768055.1"/>
</dbReference>
<organism evidence="3">
    <name type="scientific">Perkinsus marinus (strain ATCC 50983 / TXsc)</name>
    <dbReference type="NCBI Taxonomy" id="423536"/>
    <lineage>
        <taxon>Eukaryota</taxon>
        <taxon>Sar</taxon>
        <taxon>Alveolata</taxon>
        <taxon>Perkinsozoa</taxon>
        <taxon>Perkinsea</taxon>
        <taxon>Perkinsida</taxon>
        <taxon>Perkinsidae</taxon>
        <taxon>Perkinsus</taxon>
    </lineage>
</organism>
<feature type="transmembrane region" description="Helical" evidence="1">
    <location>
        <begin position="272"/>
        <end position="296"/>
    </location>
</feature>
<name>C5LQT4_PERM5</name>
<gene>
    <name evidence="2" type="ORF">Pmar_PMAR002888</name>
</gene>
<accession>C5LQT4</accession>
<dbReference type="OrthoDB" id="423198at2759"/>
<evidence type="ECO:0000256" key="1">
    <source>
        <dbReference type="SAM" id="Phobius"/>
    </source>
</evidence>
<reference evidence="2 3" key="1">
    <citation type="submission" date="2008-07" db="EMBL/GenBank/DDBJ databases">
        <authorList>
            <person name="El-Sayed N."/>
            <person name="Caler E."/>
            <person name="Inman J."/>
            <person name="Amedeo P."/>
            <person name="Hass B."/>
            <person name="Wortman J."/>
        </authorList>
    </citation>
    <scope>NUCLEOTIDE SEQUENCE [LARGE SCALE GENOMIC DNA]</scope>
    <source>
        <strain evidence="3">ATCC 50983 / TXsc</strain>
    </source>
</reference>
<keyword evidence="1" id="KW-0472">Membrane</keyword>
<sequence>MPTLREEGISLRKYVIQPLARVPLRIKRILGRQDNTGVDRIAQQPHRTLASRANATPSTVALSSVNRQPLPMVNVDDWTLVVWIGFCILIVGLAGLTMQVRQHGLLEYLPPRIQRLLLHTSVFDIFFDQNTIARLSRLWSRLFLLAGFKGLSEKTTRQILEQMDDGFVEQMLQPGLAHHLPLVVQRHLLPNPVENIRDRLPVPRWLSTTQQRNGEASTGQMVLKVGTSRELPTAFTGLPSVRIDRRTAAAIIQYKKAHPVIRPDMPPPISHAMWMVAAPSTSVVAGISTLGLSIFAFRKGKYRTAGTMLTAGVCLATAIYNHGIQIKRSTLRYAMENKREDWASVYKGNIMTAHYVAIRLVAKYRW</sequence>
<dbReference type="AlphaFoldDB" id="C5LQT4"/>
<keyword evidence="1" id="KW-1133">Transmembrane helix</keyword>
<dbReference type="OMA" id="EQMDDGF"/>
<keyword evidence="1" id="KW-0812">Transmembrane</keyword>
<dbReference type="EMBL" id="GG684654">
    <property type="protein sequence ID" value="EER00819.1"/>
    <property type="molecule type" value="Genomic_DNA"/>
</dbReference>
<proteinExistence type="predicted"/>
<feature type="transmembrane region" description="Helical" evidence="1">
    <location>
        <begin position="78"/>
        <end position="96"/>
    </location>
</feature>
<dbReference type="InParanoid" id="C5LQT4"/>
<protein>
    <recommendedName>
        <fullName evidence="4">Transmembrane protein</fullName>
    </recommendedName>
</protein>
<evidence type="ECO:0008006" key="4">
    <source>
        <dbReference type="Google" id="ProtNLM"/>
    </source>
</evidence>
<dbReference type="GeneID" id="9044009"/>
<evidence type="ECO:0000313" key="2">
    <source>
        <dbReference type="EMBL" id="EER00819.1"/>
    </source>
</evidence>
<keyword evidence="3" id="KW-1185">Reference proteome</keyword>